<evidence type="ECO:0000256" key="4">
    <source>
        <dbReference type="ARBA" id="ARBA00022989"/>
    </source>
</evidence>
<evidence type="ECO:0000313" key="10">
    <source>
        <dbReference type="Proteomes" id="UP000518206"/>
    </source>
</evidence>
<sequence length="490" mass="50563">MADTSQDSPRATTPVPVPRRRVLAWALWDWGSAAFQAVITTFVFTRWITSDAFVDPATVAAAEAEAGGDGPANALLDAALADHSAWLGWGLAGAGVLIALLAPVTGSSADRTGRRKRWLGVHTAVTVLISISMFFVTPDPASLEQNLLLGIVLLAVGHVFFELAGVNYNAMLAQVSTPGTVGKVSGIGWGAGYVGGIVLLLLLFVGFIDPEVGWFGVTDEGGLDIRVAVLFSAIWFAVFSLPVFFAVPELPVAGRPERRGVVAAYRALAADVVRLWRTSRPTVGFLVASAVYRDGLSGVFVFGAIIASTTFGFTAGQVIQFAIAANVVAGLATVAAGWLDDRIGPKAVVVGSLVGLVVAGTAVFLLHDAGQQAFWVFGLLLCVFVGPAQSASRSLLARLSPEGHESELFGLYATTGRAAGFLASFAFSTTIAIAGAQYWGVLGIMLVLLLGLALLLPVKVGGRGATGADGARPTGGHAGPVPDDAPGGAR</sequence>
<evidence type="ECO:0000259" key="8">
    <source>
        <dbReference type="PROSITE" id="PS50850"/>
    </source>
</evidence>
<feature type="transmembrane region" description="Helical" evidence="7">
    <location>
        <begin position="187"/>
        <end position="208"/>
    </location>
</feature>
<evidence type="ECO:0000256" key="2">
    <source>
        <dbReference type="ARBA" id="ARBA00022448"/>
    </source>
</evidence>
<dbReference type="AlphaFoldDB" id="A0A7W4UGR4"/>
<feature type="transmembrane region" description="Helical" evidence="7">
    <location>
        <begin position="86"/>
        <end position="106"/>
    </location>
</feature>
<feature type="transmembrane region" description="Helical" evidence="7">
    <location>
        <begin position="147"/>
        <end position="166"/>
    </location>
</feature>
<reference evidence="9 10" key="2">
    <citation type="submission" date="2020-08" db="EMBL/GenBank/DDBJ databases">
        <authorList>
            <person name="Partida-Martinez L."/>
            <person name="Huntemann M."/>
            <person name="Clum A."/>
            <person name="Wang J."/>
            <person name="Palaniappan K."/>
            <person name="Ritter S."/>
            <person name="Chen I.-M."/>
            <person name="Stamatis D."/>
            <person name="Reddy T."/>
            <person name="O'Malley R."/>
            <person name="Daum C."/>
            <person name="Shapiro N."/>
            <person name="Ivanova N."/>
            <person name="Kyrpides N."/>
            <person name="Woyke T."/>
        </authorList>
    </citation>
    <scope>NUCLEOTIDE SEQUENCE [LARGE SCALE GENOMIC DNA]</scope>
    <source>
        <strain evidence="9 10">RAS26</strain>
    </source>
</reference>
<dbReference type="SUPFAM" id="SSF103473">
    <property type="entry name" value="MFS general substrate transporter"/>
    <property type="match status" value="1"/>
</dbReference>
<feature type="domain" description="Major facilitator superfamily (MFS) profile" evidence="8">
    <location>
        <begin position="44"/>
        <end position="461"/>
    </location>
</feature>
<accession>A0A7W4UGR4</accession>
<feature type="transmembrane region" description="Helical" evidence="7">
    <location>
        <begin position="318"/>
        <end position="340"/>
    </location>
</feature>
<evidence type="ECO:0000256" key="5">
    <source>
        <dbReference type="ARBA" id="ARBA00023136"/>
    </source>
</evidence>
<proteinExistence type="predicted"/>
<dbReference type="InterPro" id="IPR024671">
    <property type="entry name" value="Atg22-like"/>
</dbReference>
<evidence type="ECO:0000256" key="3">
    <source>
        <dbReference type="ARBA" id="ARBA00022692"/>
    </source>
</evidence>
<feature type="transmembrane region" description="Helical" evidence="7">
    <location>
        <begin position="118"/>
        <end position="135"/>
    </location>
</feature>
<feature type="transmembrane region" description="Helical" evidence="7">
    <location>
        <begin position="347"/>
        <end position="367"/>
    </location>
</feature>
<dbReference type="GO" id="GO:0005886">
    <property type="term" value="C:plasma membrane"/>
    <property type="evidence" value="ECO:0007669"/>
    <property type="project" value="UniProtKB-SubCell"/>
</dbReference>
<dbReference type="RefSeq" id="WP_183296335.1">
    <property type="nucleotide sequence ID" value="NZ_JACHVX010000003.1"/>
</dbReference>
<keyword evidence="2" id="KW-0813">Transport</keyword>
<protein>
    <submittedName>
        <fullName evidence="9">UMF1 family MFS transporter</fullName>
    </submittedName>
</protein>
<feature type="transmembrane region" description="Helical" evidence="7">
    <location>
        <begin position="283"/>
        <end position="306"/>
    </location>
</feature>
<dbReference type="PROSITE" id="PS50850">
    <property type="entry name" value="MFS"/>
    <property type="match status" value="1"/>
</dbReference>
<comment type="caution">
    <text evidence="9">The sequence shown here is derived from an EMBL/GenBank/DDBJ whole genome shotgun (WGS) entry which is preliminary data.</text>
</comment>
<dbReference type="Proteomes" id="UP000518206">
    <property type="component" value="Unassembled WGS sequence"/>
</dbReference>
<keyword evidence="5 7" id="KW-0472">Membrane</keyword>
<feature type="transmembrane region" description="Helical" evidence="7">
    <location>
        <begin position="438"/>
        <end position="456"/>
    </location>
</feature>
<dbReference type="InterPro" id="IPR050495">
    <property type="entry name" value="ATG22/LtaA_families"/>
</dbReference>
<dbReference type="GO" id="GO:0022857">
    <property type="term" value="F:transmembrane transporter activity"/>
    <property type="evidence" value="ECO:0007669"/>
    <property type="project" value="InterPro"/>
</dbReference>
<dbReference type="InterPro" id="IPR020846">
    <property type="entry name" value="MFS_dom"/>
</dbReference>
<evidence type="ECO:0000313" key="9">
    <source>
        <dbReference type="EMBL" id="MBB2923509.1"/>
    </source>
</evidence>
<dbReference type="PANTHER" id="PTHR23519">
    <property type="entry name" value="AUTOPHAGY-RELATED PROTEIN 22"/>
    <property type="match status" value="1"/>
</dbReference>
<dbReference type="InterPro" id="IPR036259">
    <property type="entry name" value="MFS_trans_sf"/>
</dbReference>
<dbReference type="Pfam" id="PF11700">
    <property type="entry name" value="ATG22"/>
    <property type="match status" value="1"/>
</dbReference>
<keyword evidence="4 7" id="KW-1133">Transmembrane helix</keyword>
<feature type="region of interest" description="Disordered" evidence="6">
    <location>
        <begin position="467"/>
        <end position="490"/>
    </location>
</feature>
<feature type="transmembrane region" description="Helical" evidence="7">
    <location>
        <begin position="373"/>
        <end position="396"/>
    </location>
</feature>
<name>A0A7W4UGR4_9CELL</name>
<dbReference type="PANTHER" id="PTHR23519:SF1">
    <property type="entry name" value="AUTOPHAGY-RELATED PROTEIN 22"/>
    <property type="match status" value="1"/>
</dbReference>
<feature type="transmembrane region" description="Helical" evidence="7">
    <location>
        <begin position="228"/>
        <end position="247"/>
    </location>
</feature>
<gene>
    <name evidence="9" type="ORF">FHR80_002434</name>
</gene>
<dbReference type="EMBL" id="JACHVX010000003">
    <property type="protein sequence ID" value="MBB2923509.1"/>
    <property type="molecule type" value="Genomic_DNA"/>
</dbReference>
<evidence type="ECO:0000256" key="7">
    <source>
        <dbReference type="SAM" id="Phobius"/>
    </source>
</evidence>
<evidence type="ECO:0000256" key="1">
    <source>
        <dbReference type="ARBA" id="ARBA00004651"/>
    </source>
</evidence>
<feature type="transmembrane region" description="Helical" evidence="7">
    <location>
        <begin position="408"/>
        <end position="432"/>
    </location>
</feature>
<reference evidence="9 10" key="1">
    <citation type="submission" date="2020-08" db="EMBL/GenBank/DDBJ databases">
        <title>The Agave Microbiome: Exploring the role of microbial communities in plant adaptations to desert environments.</title>
        <authorList>
            <person name="Partida-Martinez L.P."/>
        </authorList>
    </citation>
    <scope>NUCLEOTIDE SEQUENCE [LARGE SCALE GENOMIC DNA]</scope>
    <source>
        <strain evidence="9 10">RAS26</strain>
    </source>
</reference>
<comment type="subcellular location">
    <subcellularLocation>
        <location evidence="1">Cell membrane</location>
        <topology evidence="1">Multi-pass membrane protein</topology>
    </subcellularLocation>
</comment>
<keyword evidence="3 7" id="KW-0812">Transmembrane</keyword>
<evidence type="ECO:0000256" key="6">
    <source>
        <dbReference type="SAM" id="MobiDB-lite"/>
    </source>
</evidence>
<organism evidence="9 10">
    <name type="scientific">Cellulomonas cellasea</name>
    <dbReference type="NCBI Taxonomy" id="43670"/>
    <lineage>
        <taxon>Bacteria</taxon>
        <taxon>Bacillati</taxon>
        <taxon>Actinomycetota</taxon>
        <taxon>Actinomycetes</taxon>
        <taxon>Micrococcales</taxon>
        <taxon>Cellulomonadaceae</taxon>
        <taxon>Cellulomonas</taxon>
    </lineage>
</organism>
<feature type="transmembrane region" description="Helical" evidence="7">
    <location>
        <begin position="27"/>
        <end position="48"/>
    </location>
</feature>
<dbReference type="Gene3D" id="1.20.1250.20">
    <property type="entry name" value="MFS general substrate transporter like domains"/>
    <property type="match status" value="1"/>
</dbReference>